<protein>
    <recommendedName>
        <fullName evidence="4">Fimbrial assembly protein</fullName>
    </recommendedName>
</protein>
<dbReference type="Pfam" id="PF05137">
    <property type="entry name" value="PilN"/>
    <property type="match status" value="1"/>
</dbReference>
<evidence type="ECO:0008006" key="4">
    <source>
        <dbReference type="Google" id="ProtNLM"/>
    </source>
</evidence>
<organism evidence="2 3">
    <name type="scientific">Zemynaea arenosa</name>
    <dbReference type="NCBI Taxonomy" id="2561931"/>
    <lineage>
        <taxon>Bacteria</taxon>
        <taxon>Pseudomonadati</taxon>
        <taxon>Pseudomonadota</taxon>
        <taxon>Betaproteobacteria</taxon>
        <taxon>Burkholderiales</taxon>
        <taxon>Oxalobacteraceae</taxon>
        <taxon>Telluria group</taxon>
        <taxon>Zemynaea</taxon>
    </lineage>
</organism>
<reference evidence="2 3" key="1">
    <citation type="submission" date="2019-03" db="EMBL/GenBank/DDBJ databases">
        <title>Draft Genome Sequence of Massilia arenosa sp. nov., a Novel Massilia Species Isolated from a Sandy-loam Maize Soil.</title>
        <authorList>
            <person name="Raths R."/>
            <person name="Peta V."/>
            <person name="Bucking H."/>
        </authorList>
    </citation>
    <scope>NUCLEOTIDE SEQUENCE [LARGE SCALE GENOMIC DNA]</scope>
    <source>
        <strain evidence="2 3">MC02</strain>
    </source>
</reference>
<feature type="transmembrane region" description="Helical" evidence="1">
    <location>
        <begin position="12"/>
        <end position="34"/>
    </location>
</feature>
<keyword evidence="1" id="KW-0812">Transmembrane</keyword>
<gene>
    <name evidence="2" type="ORF">E4L96_21835</name>
</gene>
<dbReference type="AlphaFoldDB" id="A0A4Y9RUS2"/>
<evidence type="ECO:0000313" key="2">
    <source>
        <dbReference type="EMBL" id="TFW11369.1"/>
    </source>
</evidence>
<evidence type="ECO:0000256" key="1">
    <source>
        <dbReference type="SAM" id="Phobius"/>
    </source>
</evidence>
<sequence length="174" mass="18800">AQRVLYRTHPAAWALAAIAAACLAAAGGVAWLTVQQQKTFEEQLAVANARHAPVAVAPVATQKVNIPAAQATAVNTAVLQLNLPWRDLRDAVAEATPPTIALLALEPDARRRTVRITAEAKDSEGMIGYIELLKKEELFNDVALLRHETNDIDPNKPLRFQVEASWSAPARGMP</sequence>
<name>A0A4Y9RUS2_9BURK</name>
<feature type="non-terminal residue" evidence="2">
    <location>
        <position position="1"/>
    </location>
</feature>
<keyword evidence="1" id="KW-1133">Transmembrane helix</keyword>
<dbReference type="EMBL" id="SPVF01000265">
    <property type="protein sequence ID" value="TFW11369.1"/>
    <property type="molecule type" value="Genomic_DNA"/>
</dbReference>
<dbReference type="Proteomes" id="UP000298438">
    <property type="component" value="Unassembled WGS sequence"/>
</dbReference>
<dbReference type="RefSeq" id="WP_135209336.1">
    <property type="nucleotide sequence ID" value="NZ_SPVF01000265.1"/>
</dbReference>
<dbReference type="InterPro" id="IPR007813">
    <property type="entry name" value="PilN"/>
</dbReference>
<comment type="caution">
    <text evidence="2">The sequence shown here is derived from an EMBL/GenBank/DDBJ whole genome shotgun (WGS) entry which is preliminary data.</text>
</comment>
<keyword evidence="1" id="KW-0472">Membrane</keyword>
<dbReference type="OrthoDB" id="8703192at2"/>
<evidence type="ECO:0000313" key="3">
    <source>
        <dbReference type="Proteomes" id="UP000298438"/>
    </source>
</evidence>
<accession>A0A4Y9RUS2</accession>
<proteinExistence type="predicted"/>
<keyword evidence="3" id="KW-1185">Reference proteome</keyword>